<evidence type="ECO:0000259" key="3">
    <source>
        <dbReference type="PROSITE" id="PS50011"/>
    </source>
</evidence>
<dbReference type="Proteomes" id="UP001235939">
    <property type="component" value="Chromosome 06"/>
</dbReference>
<sequence length="77" mass="8787">MEAKIGDFGLSCEGPSGRYTHCKVTKLQGTQFYLPHEYLKDHHLSDKVDVYSYGIVSGPILHYFKNLYHEISPKLKG</sequence>
<evidence type="ECO:0000256" key="1">
    <source>
        <dbReference type="ARBA" id="ARBA00022741"/>
    </source>
</evidence>
<organism evidence="4 5">
    <name type="scientific">Cordylochernes scorpioides</name>
    <dbReference type="NCBI Taxonomy" id="51811"/>
    <lineage>
        <taxon>Eukaryota</taxon>
        <taxon>Metazoa</taxon>
        <taxon>Ecdysozoa</taxon>
        <taxon>Arthropoda</taxon>
        <taxon>Chelicerata</taxon>
        <taxon>Arachnida</taxon>
        <taxon>Pseudoscorpiones</taxon>
        <taxon>Cheliferoidea</taxon>
        <taxon>Chernetidae</taxon>
        <taxon>Cordylochernes</taxon>
    </lineage>
</organism>
<feature type="domain" description="Protein kinase" evidence="3">
    <location>
        <begin position="1"/>
        <end position="77"/>
    </location>
</feature>
<evidence type="ECO:0000313" key="4">
    <source>
        <dbReference type="EMBL" id="UYV69508.1"/>
    </source>
</evidence>
<keyword evidence="5" id="KW-1185">Reference proteome</keyword>
<dbReference type="Gene3D" id="1.10.510.10">
    <property type="entry name" value="Transferase(Phosphotransferase) domain 1"/>
    <property type="match status" value="1"/>
</dbReference>
<dbReference type="PANTHER" id="PTHR47989:SF62">
    <property type="entry name" value="OS05G0423500 PROTEIN"/>
    <property type="match status" value="1"/>
</dbReference>
<dbReference type="InterPro" id="IPR011009">
    <property type="entry name" value="Kinase-like_dom_sf"/>
</dbReference>
<keyword evidence="2" id="KW-0067">ATP-binding</keyword>
<dbReference type="PROSITE" id="PS50011">
    <property type="entry name" value="PROTEIN_KINASE_DOM"/>
    <property type="match status" value="1"/>
</dbReference>
<dbReference type="PANTHER" id="PTHR47989">
    <property type="entry name" value="OS01G0750732 PROTEIN"/>
    <property type="match status" value="1"/>
</dbReference>
<keyword evidence="1" id="KW-0547">Nucleotide-binding</keyword>
<protein>
    <recommendedName>
        <fullName evidence="3">Protein kinase domain-containing protein</fullName>
    </recommendedName>
</protein>
<accession>A0ABY6KP32</accession>
<gene>
    <name evidence="4" type="ORF">LAZ67_6003857</name>
</gene>
<dbReference type="InterPro" id="IPR000719">
    <property type="entry name" value="Prot_kinase_dom"/>
</dbReference>
<dbReference type="Pfam" id="PF00069">
    <property type="entry name" value="Pkinase"/>
    <property type="match status" value="1"/>
</dbReference>
<reference evidence="4 5" key="1">
    <citation type="submission" date="2022-01" db="EMBL/GenBank/DDBJ databases">
        <title>A chromosomal length assembly of Cordylochernes scorpioides.</title>
        <authorList>
            <person name="Zeh D."/>
            <person name="Zeh J."/>
        </authorList>
    </citation>
    <scope>NUCLEOTIDE SEQUENCE [LARGE SCALE GENOMIC DNA]</scope>
    <source>
        <strain evidence="4">IN4F17</strain>
        <tissue evidence="4">Whole Body</tissue>
    </source>
</reference>
<dbReference type="EMBL" id="CP092868">
    <property type="protein sequence ID" value="UYV69508.1"/>
    <property type="molecule type" value="Genomic_DNA"/>
</dbReference>
<name>A0ABY6KP32_9ARAC</name>
<evidence type="ECO:0000256" key="2">
    <source>
        <dbReference type="ARBA" id="ARBA00022840"/>
    </source>
</evidence>
<evidence type="ECO:0000313" key="5">
    <source>
        <dbReference type="Proteomes" id="UP001235939"/>
    </source>
</evidence>
<proteinExistence type="predicted"/>
<dbReference type="SUPFAM" id="SSF56112">
    <property type="entry name" value="Protein kinase-like (PK-like)"/>
    <property type="match status" value="1"/>
</dbReference>